<keyword evidence="2" id="KW-0732">Signal</keyword>
<evidence type="ECO:0000313" key="3">
    <source>
        <dbReference type="EMBL" id="MDN8598991.1"/>
    </source>
</evidence>
<accession>A0ABT8PRM9</accession>
<proteinExistence type="predicted"/>
<protein>
    <submittedName>
        <fullName evidence="3">Uncharacterized protein</fullName>
    </submittedName>
</protein>
<feature type="region of interest" description="Disordered" evidence="1">
    <location>
        <begin position="108"/>
        <end position="131"/>
    </location>
</feature>
<evidence type="ECO:0000313" key="4">
    <source>
        <dbReference type="Proteomes" id="UP001174867"/>
    </source>
</evidence>
<comment type="caution">
    <text evidence="3">The sequence shown here is derived from an EMBL/GenBank/DDBJ whole genome shotgun (WGS) entry which is preliminary data.</text>
</comment>
<evidence type="ECO:0000256" key="2">
    <source>
        <dbReference type="SAM" id="SignalP"/>
    </source>
</evidence>
<dbReference type="Proteomes" id="UP001174867">
    <property type="component" value="Unassembled WGS sequence"/>
</dbReference>
<gene>
    <name evidence="3" type="ORF">Q0A17_06130</name>
</gene>
<dbReference type="RefSeq" id="WP_301697419.1">
    <property type="nucleotide sequence ID" value="NZ_JAUJYW010000002.1"/>
</dbReference>
<sequence length="131" mass="14243">MKLLRASSFIALALLLMASSYAAASALQHQAERERELRIAVIAGNNLNSFGGDIGFTLNAQNRKIRPFGSHHVVIVDPVIIDSFGMRSGNPARDGFIGNPARDGFMNNPARNGFMNNPARGGFMTTMPIRR</sequence>
<keyword evidence="4" id="KW-1185">Reference proteome</keyword>
<feature type="signal peptide" evidence="2">
    <location>
        <begin position="1"/>
        <end position="22"/>
    </location>
</feature>
<reference evidence="3 4" key="1">
    <citation type="submission" date="2023-07" db="EMBL/GenBank/DDBJ databases">
        <title>Citrobacter selenititolerans sp. nov., isolated from seleniferous soil.</title>
        <authorList>
            <person name="Zhang S."/>
            <person name="Li K."/>
            <person name="Peng J."/>
            <person name="Wang H."/>
            <person name="Sun J."/>
            <person name="Guo Y."/>
        </authorList>
    </citation>
    <scope>NUCLEOTIDE SEQUENCE [LARGE SCALE GENOMIC DNA]</scope>
    <source>
        <strain evidence="3 4">S2-9</strain>
    </source>
</reference>
<evidence type="ECO:0000256" key="1">
    <source>
        <dbReference type="SAM" id="MobiDB-lite"/>
    </source>
</evidence>
<name>A0ABT8PRM9_9ENTR</name>
<feature type="chain" id="PRO_5046352085" evidence="2">
    <location>
        <begin position="23"/>
        <end position="131"/>
    </location>
</feature>
<organism evidence="3 4">
    <name type="scientific">Citrobacter enshiensis</name>
    <dbReference type="NCBI Taxonomy" id="2971264"/>
    <lineage>
        <taxon>Bacteria</taxon>
        <taxon>Pseudomonadati</taxon>
        <taxon>Pseudomonadota</taxon>
        <taxon>Gammaproteobacteria</taxon>
        <taxon>Enterobacterales</taxon>
        <taxon>Enterobacteriaceae</taxon>
        <taxon>Citrobacter</taxon>
    </lineage>
</organism>
<dbReference type="EMBL" id="JAUJYW010000002">
    <property type="protein sequence ID" value="MDN8598991.1"/>
    <property type="molecule type" value="Genomic_DNA"/>
</dbReference>